<dbReference type="SMART" id="SM00240">
    <property type="entry name" value="FHA"/>
    <property type="match status" value="1"/>
</dbReference>
<keyword evidence="5" id="KW-1185">Reference proteome</keyword>
<accession>A0A7G8Q1M4</accession>
<dbReference type="Pfam" id="PF00498">
    <property type="entry name" value="FHA"/>
    <property type="match status" value="1"/>
</dbReference>
<feature type="region of interest" description="Disordered" evidence="1">
    <location>
        <begin position="27"/>
        <end position="48"/>
    </location>
</feature>
<dbReference type="InterPro" id="IPR000253">
    <property type="entry name" value="FHA_dom"/>
</dbReference>
<evidence type="ECO:0000256" key="2">
    <source>
        <dbReference type="SAM" id="Phobius"/>
    </source>
</evidence>
<dbReference type="KEGG" id="dtl:H8F01_16530"/>
<feature type="transmembrane region" description="Helical" evidence="2">
    <location>
        <begin position="153"/>
        <end position="173"/>
    </location>
</feature>
<proteinExistence type="predicted"/>
<keyword evidence="2" id="KW-0472">Membrane</keyword>
<dbReference type="PROSITE" id="PS50006">
    <property type="entry name" value="FHA_DOMAIN"/>
    <property type="match status" value="1"/>
</dbReference>
<feature type="region of interest" description="Disordered" evidence="1">
    <location>
        <begin position="1"/>
        <end position="20"/>
    </location>
</feature>
<reference evidence="4 5" key="1">
    <citation type="submission" date="2020-08" db="EMBL/GenBank/DDBJ databases">
        <title>Dyella sp. G9 isolated from forest soil.</title>
        <authorList>
            <person name="Fu J."/>
            <person name="Qiu L."/>
        </authorList>
    </citation>
    <scope>NUCLEOTIDE SEQUENCE [LARGE SCALE GENOMIC DNA]</scope>
    <source>
        <strain evidence="4 5">G9</strain>
    </source>
</reference>
<organism evidence="4 5">
    <name type="scientific">Dyella telluris</name>
    <dbReference type="NCBI Taxonomy" id="2763498"/>
    <lineage>
        <taxon>Bacteria</taxon>
        <taxon>Pseudomonadati</taxon>
        <taxon>Pseudomonadota</taxon>
        <taxon>Gammaproteobacteria</taxon>
        <taxon>Lysobacterales</taxon>
        <taxon>Rhodanobacteraceae</taxon>
        <taxon>Dyella</taxon>
    </lineage>
</organism>
<dbReference type="EMBL" id="CP060412">
    <property type="protein sequence ID" value="QNK00682.1"/>
    <property type="molecule type" value="Genomic_DNA"/>
</dbReference>
<keyword evidence="2" id="KW-0812">Transmembrane</keyword>
<feature type="compositionally biased region" description="Low complexity" evidence="1">
    <location>
        <begin position="34"/>
        <end position="43"/>
    </location>
</feature>
<sequence length="174" mass="18978">METPRHTPSASSGRRLAGTQGTQLFSSGELSQWAAEAGASSHGHASEREPVLQGMSAGLEGHRFSLRAGRQTIGRRDDNDIVVNEPSVSSAHAWIINQQGHYVVMNTLSTNGTFVNDKRVHEASIKHGDRLRFGQVEFVFLTREPGERKRTGPLLLAGLLALAVLAAGLWWWLS</sequence>
<dbReference type="RefSeq" id="WP_187056154.1">
    <property type="nucleotide sequence ID" value="NZ_CP060412.1"/>
</dbReference>
<dbReference type="CDD" id="cd00060">
    <property type="entry name" value="FHA"/>
    <property type="match status" value="1"/>
</dbReference>
<dbReference type="Proteomes" id="UP000515873">
    <property type="component" value="Chromosome"/>
</dbReference>
<dbReference type="InterPro" id="IPR050923">
    <property type="entry name" value="Cell_Proc_Reg/RNA_Proc"/>
</dbReference>
<keyword evidence="2" id="KW-1133">Transmembrane helix</keyword>
<protein>
    <submittedName>
        <fullName evidence="4">FHA domain-containing protein</fullName>
    </submittedName>
</protein>
<evidence type="ECO:0000313" key="4">
    <source>
        <dbReference type="EMBL" id="QNK00682.1"/>
    </source>
</evidence>
<evidence type="ECO:0000313" key="5">
    <source>
        <dbReference type="Proteomes" id="UP000515873"/>
    </source>
</evidence>
<evidence type="ECO:0000256" key="1">
    <source>
        <dbReference type="SAM" id="MobiDB-lite"/>
    </source>
</evidence>
<evidence type="ECO:0000259" key="3">
    <source>
        <dbReference type="PROSITE" id="PS50006"/>
    </source>
</evidence>
<dbReference type="AlphaFoldDB" id="A0A7G8Q1M4"/>
<feature type="domain" description="FHA" evidence="3">
    <location>
        <begin position="71"/>
        <end position="120"/>
    </location>
</feature>
<dbReference type="PANTHER" id="PTHR23308">
    <property type="entry name" value="NUCLEAR INHIBITOR OF PROTEIN PHOSPHATASE-1"/>
    <property type="match status" value="1"/>
</dbReference>
<name>A0A7G8Q1M4_9GAMM</name>
<gene>
    <name evidence="4" type="ORF">H8F01_16530</name>
</gene>
<dbReference type="InterPro" id="IPR008984">
    <property type="entry name" value="SMAD_FHA_dom_sf"/>
</dbReference>
<feature type="compositionally biased region" description="Polar residues" evidence="1">
    <location>
        <begin position="1"/>
        <end position="12"/>
    </location>
</feature>
<dbReference type="Gene3D" id="2.60.200.20">
    <property type="match status" value="1"/>
</dbReference>
<dbReference type="SUPFAM" id="SSF49879">
    <property type="entry name" value="SMAD/FHA domain"/>
    <property type="match status" value="1"/>
</dbReference>